<dbReference type="AlphaFoldDB" id="A0AA87NS44"/>
<evidence type="ECO:0000313" key="2">
    <source>
        <dbReference type="EMBL" id="EPF29973.1"/>
    </source>
</evidence>
<keyword evidence="1" id="KW-0812">Transmembrane</keyword>
<sequence length="275" mass="30951">MTIAGRNRILIFSICIAALMVVGSVSCCIAIVAHNLLAELPTAPESTFRLLRLPFFAYNNYAVMVGIAALPLIALVLLICVFFLFEKTHALEISFFSLFIFALSVEALQLLFPLQVRYSLLVVFMASIARIIFFFRFGACLALLTSSLFAHKTFTRETGSIIFLLCFIAFALSHVIPIDTIHTVSFFSFSRSYRYLLYSFSGIVCVLAVASFLLVGIYRSITEYRKAAIRLLVMLIAYTLLLYTGSWFFTVFGIGALLIAGFFFLKAIHQFYLWQ</sequence>
<feature type="transmembrane region" description="Helical" evidence="1">
    <location>
        <begin position="227"/>
        <end position="243"/>
    </location>
</feature>
<dbReference type="PROSITE" id="PS51257">
    <property type="entry name" value="PROKAR_LIPOPROTEIN"/>
    <property type="match status" value="1"/>
</dbReference>
<dbReference type="RefSeq" id="WP_016522193.1">
    <property type="nucleotide sequence ID" value="NZ_KE332517.1"/>
</dbReference>
<dbReference type="Proteomes" id="UP000014634">
    <property type="component" value="Unassembled WGS sequence"/>
</dbReference>
<feature type="transmembrane region" description="Helical" evidence="1">
    <location>
        <begin position="61"/>
        <end position="85"/>
    </location>
</feature>
<accession>A0AA87NS44</accession>
<dbReference type="EMBL" id="ATFE01000002">
    <property type="protein sequence ID" value="EPF29973.1"/>
    <property type="molecule type" value="Genomic_DNA"/>
</dbReference>
<evidence type="ECO:0000256" key="1">
    <source>
        <dbReference type="SAM" id="Phobius"/>
    </source>
</evidence>
<comment type="caution">
    <text evidence="2">The sequence shown here is derived from an EMBL/GenBank/DDBJ whole genome shotgun (WGS) entry which is preliminary data.</text>
</comment>
<feature type="transmembrane region" description="Helical" evidence="1">
    <location>
        <begin position="161"/>
        <end position="189"/>
    </location>
</feature>
<feature type="transmembrane region" description="Helical" evidence="1">
    <location>
        <begin position="9"/>
        <end position="33"/>
    </location>
</feature>
<feature type="transmembrane region" description="Helical" evidence="1">
    <location>
        <begin position="195"/>
        <end position="215"/>
    </location>
</feature>
<evidence type="ECO:0000313" key="3">
    <source>
        <dbReference type="Proteomes" id="UP000014634"/>
    </source>
</evidence>
<proteinExistence type="predicted"/>
<reference evidence="2 3" key="1">
    <citation type="submission" date="2013-04" db="EMBL/GenBank/DDBJ databases">
        <title>The Genome Sequence of Treponema medium ATCC 700293.</title>
        <authorList>
            <consortium name="The Broad Institute Genomics Platform"/>
            <person name="Earl A."/>
            <person name="Ward D."/>
            <person name="Feldgarden M."/>
            <person name="Gevers D."/>
            <person name="Leonetti C."/>
            <person name="Blanton J.M."/>
            <person name="Dewhirst F.E."/>
            <person name="Izard J."/>
            <person name="Walker B."/>
            <person name="Young S."/>
            <person name="Zeng Q."/>
            <person name="Gargeya S."/>
            <person name="Fitzgerald M."/>
            <person name="Haas B."/>
            <person name="Abouelleil A."/>
            <person name="Allen A.W."/>
            <person name="Alvarado L."/>
            <person name="Arachchi H.M."/>
            <person name="Berlin A.M."/>
            <person name="Chapman S.B."/>
            <person name="Gainer-Dewar J."/>
            <person name="Goldberg J."/>
            <person name="Griggs A."/>
            <person name="Gujja S."/>
            <person name="Hansen M."/>
            <person name="Howarth C."/>
            <person name="Imamovic A."/>
            <person name="Ireland A."/>
            <person name="Larimer J."/>
            <person name="McCowan C."/>
            <person name="Murphy C."/>
            <person name="Pearson M."/>
            <person name="Poon T.W."/>
            <person name="Priest M."/>
            <person name="Roberts A."/>
            <person name="Saif S."/>
            <person name="Shea T."/>
            <person name="Sisk P."/>
            <person name="Sykes S."/>
            <person name="Wortman J."/>
            <person name="Nusbaum C."/>
            <person name="Birren B."/>
        </authorList>
    </citation>
    <scope>NUCLEOTIDE SEQUENCE [LARGE SCALE GENOMIC DNA]</scope>
    <source>
        <strain evidence="2 3">ATCC 700293</strain>
    </source>
</reference>
<evidence type="ECO:0008006" key="4">
    <source>
        <dbReference type="Google" id="ProtNLM"/>
    </source>
</evidence>
<feature type="transmembrane region" description="Helical" evidence="1">
    <location>
        <begin position="92"/>
        <end position="112"/>
    </location>
</feature>
<protein>
    <recommendedName>
        <fullName evidence="4">Lipoprotein</fullName>
    </recommendedName>
</protein>
<name>A0AA87NS44_TREMD</name>
<feature type="transmembrane region" description="Helical" evidence="1">
    <location>
        <begin position="118"/>
        <end position="149"/>
    </location>
</feature>
<gene>
    <name evidence="2" type="ORF">HMPREF9195_00193</name>
</gene>
<keyword evidence="1" id="KW-0472">Membrane</keyword>
<keyword evidence="1" id="KW-1133">Transmembrane helix</keyword>
<organism evidence="2 3">
    <name type="scientific">Treponema medium ATCC 700293</name>
    <dbReference type="NCBI Taxonomy" id="1125700"/>
    <lineage>
        <taxon>Bacteria</taxon>
        <taxon>Pseudomonadati</taxon>
        <taxon>Spirochaetota</taxon>
        <taxon>Spirochaetia</taxon>
        <taxon>Spirochaetales</taxon>
        <taxon>Treponemataceae</taxon>
        <taxon>Treponema</taxon>
    </lineage>
</organism>